<evidence type="ECO:0000256" key="8">
    <source>
        <dbReference type="SAM" id="MobiDB-lite"/>
    </source>
</evidence>
<dbReference type="CDD" id="cd15485">
    <property type="entry name" value="ZIP_Cat8"/>
    <property type="match status" value="1"/>
</dbReference>
<evidence type="ECO:0000259" key="9">
    <source>
        <dbReference type="PROSITE" id="PS50048"/>
    </source>
</evidence>
<dbReference type="CDD" id="cd00067">
    <property type="entry name" value="GAL4"/>
    <property type="match status" value="1"/>
</dbReference>
<reference evidence="10" key="1">
    <citation type="journal article" date="2020" name="Stud. Mycol.">
        <title>101 Dothideomycetes genomes: a test case for predicting lifestyles and emergence of pathogens.</title>
        <authorList>
            <person name="Haridas S."/>
            <person name="Albert R."/>
            <person name="Binder M."/>
            <person name="Bloem J."/>
            <person name="Labutti K."/>
            <person name="Salamov A."/>
            <person name="Andreopoulos B."/>
            <person name="Baker S."/>
            <person name="Barry K."/>
            <person name="Bills G."/>
            <person name="Bluhm B."/>
            <person name="Cannon C."/>
            <person name="Castanera R."/>
            <person name="Culley D."/>
            <person name="Daum C."/>
            <person name="Ezra D."/>
            <person name="Gonzalez J."/>
            <person name="Henrissat B."/>
            <person name="Kuo A."/>
            <person name="Liang C."/>
            <person name="Lipzen A."/>
            <person name="Lutzoni F."/>
            <person name="Magnuson J."/>
            <person name="Mondo S."/>
            <person name="Nolan M."/>
            <person name="Ohm R."/>
            <person name="Pangilinan J."/>
            <person name="Park H.-J."/>
            <person name="Ramirez L."/>
            <person name="Alfaro M."/>
            <person name="Sun H."/>
            <person name="Tritt A."/>
            <person name="Yoshinaga Y."/>
            <person name="Zwiers L.-H."/>
            <person name="Turgeon B."/>
            <person name="Goodwin S."/>
            <person name="Spatafora J."/>
            <person name="Crous P."/>
            <person name="Grigoriev I."/>
        </authorList>
    </citation>
    <scope>NUCLEOTIDE SEQUENCE</scope>
    <source>
        <strain evidence="10">CBS 107.79</strain>
    </source>
</reference>
<evidence type="ECO:0000313" key="10">
    <source>
        <dbReference type="EMBL" id="KAF1967887.1"/>
    </source>
</evidence>
<protein>
    <recommendedName>
        <fullName evidence="9">Zn(2)-C6 fungal-type domain-containing protein</fullName>
    </recommendedName>
</protein>
<feature type="compositionally biased region" description="Polar residues" evidence="8">
    <location>
        <begin position="104"/>
        <end position="120"/>
    </location>
</feature>
<proteinExistence type="predicted"/>
<evidence type="ECO:0000256" key="6">
    <source>
        <dbReference type="ARBA" id="ARBA00023163"/>
    </source>
</evidence>
<name>A0A6A5V3K8_9PLEO</name>
<feature type="compositionally biased region" description="Polar residues" evidence="8">
    <location>
        <begin position="687"/>
        <end position="702"/>
    </location>
</feature>
<dbReference type="GO" id="GO:0000981">
    <property type="term" value="F:DNA-binding transcription factor activity, RNA polymerase II-specific"/>
    <property type="evidence" value="ECO:0007669"/>
    <property type="project" value="InterPro"/>
</dbReference>
<dbReference type="Gene3D" id="4.10.240.10">
    <property type="entry name" value="Zn(2)-C6 fungal-type DNA-binding domain"/>
    <property type="match status" value="1"/>
</dbReference>
<gene>
    <name evidence="10" type="ORF">BU23DRAFT_282931</name>
</gene>
<keyword evidence="11" id="KW-1185">Reference proteome</keyword>
<evidence type="ECO:0000256" key="2">
    <source>
        <dbReference type="ARBA" id="ARBA00022723"/>
    </source>
</evidence>
<keyword evidence="5" id="KW-0238">DNA-binding</keyword>
<keyword evidence="7" id="KW-0539">Nucleus</keyword>
<dbReference type="PANTHER" id="PTHR46910:SF12">
    <property type="entry name" value="REGULATORY PROTEIN CAT8"/>
    <property type="match status" value="1"/>
</dbReference>
<feature type="domain" description="Zn(2)-C6 fungal-type" evidence="9">
    <location>
        <begin position="23"/>
        <end position="53"/>
    </location>
</feature>
<dbReference type="FunFam" id="4.10.240.10:FF:000007">
    <property type="entry name" value="C6 transcription factor FacB"/>
    <property type="match status" value="1"/>
</dbReference>
<organism evidence="10 11">
    <name type="scientific">Bimuria novae-zelandiae CBS 107.79</name>
    <dbReference type="NCBI Taxonomy" id="1447943"/>
    <lineage>
        <taxon>Eukaryota</taxon>
        <taxon>Fungi</taxon>
        <taxon>Dikarya</taxon>
        <taxon>Ascomycota</taxon>
        <taxon>Pezizomycotina</taxon>
        <taxon>Dothideomycetes</taxon>
        <taxon>Pleosporomycetidae</taxon>
        <taxon>Pleosporales</taxon>
        <taxon>Massarineae</taxon>
        <taxon>Didymosphaeriaceae</taxon>
        <taxon>Bimuria</taxon>
    </lineage>
</organism>
<dbReference type="Pfam" id="PF00172">
    <property type="entry name" value="Zn_clus"/>
    <property type="match status" value="1"/>
</dbReference>
<dbReference type="InterPro" id="IPR050987">
    <property type="entry name" value="AtrR-like"/>
</dbReference>
<keyword evidence="4" id="KW-0805">Transcription regulation</keyword>
<evidence type="ECO:0000256" key="7">
    <source>
        <dbReference type="ARBA" id="ARBA00023242"/>
    </source>
</evidence>
<evidence type="ECO:0000256" key="1">
    <source>
        <dbReference type="ARBA" id="ARBA00004123"/>
    </source>
</evidence>
<evidence type="ECO:0000313" key="11">
    <source>
        <dbReference type="Proteomes" id="UP000800036"/>
    </source>
</evidence>
<feature type="region of interest" description="Disordered" evidence="8">
    <location>
        <begin position="99"/>
        <end position="130"/>
    </location>
</feature>
<dbReference type="InterPro" id="IPR001138">
    <property type="entry name" value="Zn2Cys6_DnaBD"/>
</dbReference>
<feature type="compositionally biased region" description="Low complexity" evidence="8">
    <location>
        <begin position="660"/>
        <end position="677"/>
    </location>
</feature>
<dbReference type="PROSITE" id="PS50048">
    <property type="entry name" value="ZN2_CY6_FUNGAL_2"/>
    <property type="match status" value="1"/>
</dbReference>
<evidence type="ECO:0000256" key="3">
    <source>
        <dbReference type="ARBA" id="ARBA00022833"/>
    </source>
</evidence>
<sequence length="882" mass="97250">MPGILPMKVIKVGTNSQTRIAQACDRCRSKKIRCDGVRPQCTQCVNVGFECKTSDKLSRRAFPRGYTESLEERVRALEAEVRDLKDLLDEKDEKIDMLSRIHSHSSPTNSAPRQSSTPTSEVREESQEKDDIFKVQQSHLLLDDENQDTYCVGNSSGRAFVESFKQRAQESGRSCSDVNSNAFFGTGSKLSVSNSPKRAISFKAPPRLVSDQMINIFFQEWAPLFPVLHRPTFLTLYEQYVANPESTTDKKSIAALNLVFGIAALSSDPRDGQDIDSFEAQWQTALETFLMHNDITTLQCLVLAQIYCLLKADYSRLLKYKGLALGLSQRLGLHQSQKRFALGALTSETRKKVFWTLYTVDCFSAAHLGLPKLLREEDVHCEYPVDADDEYITEKGFLPTLPGESTKLSSALGLFRLSRILSRVLAELYPSSTAHEISFRTISSLSDDLEEWTTNLAPHLKLTFAQDKPSTNVTSSRSPILSLAYNHIRSLIYRPVVVANLGDRGSSAMVAVGDAAKHMVQIVQLLNERKLSFSFCLNRNEVLVQAGFGLLFQTLNLDRDGKLIKDCNRLSCTVMDMLDNGTAAGASEFRRVGCSMIAIPRVEHMSTPTLSRHNSEGNMGAPMDRFRATQKSLKAIAARFSPGTVKAHFQDTNKEPRRATLPTLSPSTTQSSTSLSSICSEPHNPRSEPTLSPLSHRASFSTYPKRRPSHVVHPAQNPNIDFLSFGPDPLANYLLTQHSLHKSDGSPSDWERLLSSLDNGQTNIYDSIYGGPPADALLDTLPLPLSAGTEPQLAWSPNMWSWGAYNDQAPPPQSVLSFSDESLTSGEEFVNSVAGAEYGSTPDSEKIAQAQGQAQYQGIMIPNLGGQESGVGLVGSNGNFGL</sequence>
<dbReference type="GO" id="GO:0005634">
    <property type="term" value="C:nucleus"/>
    <property type="evidence" value="ECO:0007669"/>
    <property type="project" value="UniProtKB-SubCell"/>
</dbReference>
<dbReference type="SUPFAM" id="SSF57701">
    <property type="entry name" value="Zn2/Cys6 DNA-binding domain"/>
    <property type="match status" value="1"/>
</dbReference>
<keyword evidence="6" id="KW-0804">Transcription</keyword>
<dbReference type="InterPro" id="IPR036864">
    <property type="entry name" value="Zn2-C6_fun-type_DNA-bd_sf"/>
</dbReference>
<dbReference type="PANTHER" id="PTHR46910">
    <property type="entry name" value="TRANSCRIPTION FACTOR PDR1"/>
    <property type="match status" value="1"/>
</dbReference>
<evidence type="ECO:0000256" key="4">
    <source>
        <dbReference type="ARBA" id="ARBA00023015"/>
    </source>
</evidence>
<dbReference type="GO" id="GO:0003677">
    <property type="term" value="F:DNA binding"/>
    <property type="evidence" value="ECO:0007669"/>
    <property type="project" value="UniProtKB-KW"/>
</dbReference>
<accession>A0A6A5V3K8</accession>
<feature type="compositionally biased region" description="Basic and acidic residues" evidence="8">
    <location>
        <begin position="648"/>
        <end position="658"/>
    </location>
</feature>
<dbReference type="PROSITE" id="PS00463">
    <property type="entry name" value="ZN2_CY6_FUNGAL_1"/>
    <property type="match status" value="1"/>
</dbReference>
<dbReference type="OrthoDB" id="1924787at2759"/>
<dbReference type="GO" id="GO:0006351">
    <property type="term" value="P:DNA-templated transcription"/>
    <property type="evidence" value="ECO:0007669"/>
    <property type="project" value="InterPro"/>
</dbReference>
<feature type="compositionally biased region" description="Basic and acidic residues" evidence="8">
    <location>
        <begin position="121"/>
        <end position="130"/>
    </location>
</feature>
<dbReference type="AlphaFoldDB" id="A0A6A5V3K8"/>
<feature type="region of interest" description="Disordered" evidence="8">
    <location>
        <begin position="646"/>
        <end position="711"/>
    </location>
</feature>
<dbReference type="GO" id="GO:0008270">
    <property type="term" value="F:zinc ion binding"/>
    <property type="evidence" value="ECO:0007669"/>
    <property type="project" value="InterPro"/>
</dbReference>
<dbReference type="EMBL" id="ML976727">
    <property type="protein sequence ID" value="KAF1967887.1"/>
    <property type="molecule type" value="Genomic_DNA"/>
</dbReference>
<dbReference type="SMART" id="SM00906">
    <property type="entry name" value="Fungal_trans"/>
    <property type="match status" value="1"/>
</dbReference>
<dbReference type="Proteomes" id="UP000800036">
    <property type="component" value="Unassembled WGS sequence"/>
</dbReference>
<keyword evidence="3" id="KW-0862">Zinc</keyword>
<dbReference type="InterPro" id="IPR007219">
    <property type="entry name" value="XnlR_reg_dom"/>
</dbReference>
<comment type="subcellular location">
    <subcellularLocation>
        <location evidence="1">Nucleus</location>
    </subcellularLocation>
</comment>
<dbReference type="SMART" id="SM00066">
    <property type="entry name" value="GAL4"/>
    <property type="match status" value="1"/>
</dbReference>
<evidence type="ECO:0000256" key="5">
    <source>
        <dbReference type="ARBA" id="ARBA00023125"/>
    </source>
</evidence>
<dbReference type="Pfam" id="PF04082">
    <property type="entry name" value="Fungal_trans"/>
    <property type="match status" value="1"/>
</dbReference>
<keyword evidence="2" id="KW-0479">Metal-binding</keyword>
<dbReference type="CDD" id="cd12148">
    <property type="entry name" value="fungal_TF_MHR"/>
    <property type="match status" value="1"/>
</dbReference>